<dbReference type="PANTHER" id="PTHR33376:SF5">
    <property type="entry name" value="EXTRACYTOPLASMIC SOLUTE RECEPTOR PROTEIN"/>
    <property type="match status" value="1"/>
</dbReference>
<dbReference type="OrthoDB" id="9780733at2"/>
<evidence type="ECO:0000313" key="5">
    <source>
        <dbReference type="EMBL" id="KZB61022.1"/>
    </source>
</evidence>
<organism evidence="5 6">
    <name type="scientific">Thalassospira lucentensis</name>
    <dbReference type="NCBI Taxonomy" id="168935"/>
    <lineage>
        <taxon>Bacteria</taxon>
        <taxon>Pseudomonadati</taxon>
        <taxon>Pseudomonadota</taxon>
        <taxon>Alphaproteobacteria</taxon>
        <taxon>Rhodospirillales</taxon>
        <taxon>Thalassospiraceae</taxon>
        <taxon>Thalassospira</taxon>
    </lineage>
</organism>
<feature type="binding site" evidence="2">
    <location>
        <position position="158"/>
    </location>
    <ligand>
        <name>substrate</name>
    </ligand>
</feature>
<dbReference type="GO" id="GO:0046872">
    <property type="term" value="F:metal ion binding"/>
    <property type="evidence" value="ECO:0007669"/>
    <property type="project" value="UniProtKB-KW"/>
</dbReference>
<evidence type="ECO:0000313" key="6">
    <source>
        <dbReference type="Proteomes" id="UP000076335"/>
    </source>
</evidence>
<dbReference type="Gene3D" id="3.40.190.170">
    <property type="entry name" value="Bacterial extracellular solute-binding protein, family 7"/>
    <property type="match status" value="1"/>
</dbReference>
<dbReference type="AlphaFoldDB" id="A0A154L266"/>
<dbReference type="InterPro" id="IPR038404">
    <property type="entry name" value="TRAP_DctP_sf"/>
</dbReference>
<dbReference type="PANTHER" id="PTHR33376">
    <property type="match status" value="1"/>
</dbReference>
<evidence type="ECO:0000256" key="2">
    <source>
        <dbReference type="PIRSR" id="PIRSR039026-1"/>
    </source>
</evidence>
<feature type="binding site" evidence="3">
    <location>
        <position position="217"/>
    </location>
    <ligand>
        <name>Na(+)</name>
        <dbReference type="ChEBI" id="CHEBI:29101"/>
    </ligand>
</feature>
<proteinExistence type="predicted"/>
<feature type="binding site" evidence="3">
    <location>
        <position position="242"/>
    </location>
    <ligand>
        <name>substrate</name>
    </ligand>
</feature>
<evidence type="ECO:0000256" key="1">
    <source>
        <dbReference type="ARBA" id="ARBA00022729"/>
    </source>
</evidence>
<dbReference type="EMBL" id="LPVY01000024">
    <property type="protein sequence ID" value="KZB61022.1"/>
    <property type="molecule type" value="Genomic_DNA"/>
</dbReference>
<dbReference type="InterPro" id="IPR018389">
    <property type="entry name" value="DctP_fam"/>
</dbReference>
<feature type="chain" id="PRO_5007596896" evidence="4">
    <location>
        <begin position="31"/>
        <end position="353"/>
    </location>
</feature>
<comment type="caution">
    <text evidence="5">The sequence shown here is derived from an EMBL/GenBank/DDBJ whole genome shotgun (WGS) entry which is preliminary data.</text>
</comment>
<feature type="binding site" evidence="2">
    <location>
        <position position="179"/>
    </location>
    <ligand>
        <name>substrate</name>
    </ligand>
</feature>
<evidence type="ECO:0000256" key="3">
    <source>
        <dbReference type="PIRSR" id="PIRSR039026-2"/>
    </source>
</evidence>
<dbReference type="RefSeq" id="WP_062953294.1">
    <property type="nucleotide sequence ID" value="NZ_LPVY01000024.1"/>
</dbReference>
<feature type="binding site" evidence="3">
    <location>
        <position position="216"/>
    </location>
    <ligand>
        <name>substrate</name>
    </ligand>
</feature>
<feature type="signal peptide" evidence="4">
    <location>
        <begin position="1"/>
        <end position="30"/>
    </location>
</feature>
<gene>
    <name evidence="5" type="ORF">AUP42_06970</name>
</gene>
<dbReference type="GO" id="GO:0055085">
    <property type="term" value="P:transmembrane transport"/>
    <property type="evidence" value="ECO:0007669"/>
    <property type="project" value="InterPro"/>
</dbReference>
<dbReference type="GO" id="GO:0031317">
    <property type="term" value="C:tripartite ATP-independent periplasmic transporter complex"/>
    <property type="evidence" value="ECO:0007669"/>
    <property type="project" value="InterPro"/>
</dbReference>
<sequence>MKFANILKSATCVAVLAAAALTTVAPDADAADRVRWKMGSTYPGSLTQLGTLGKRVDEKIDEVSGGNIQIKFYEPGALVPALEVFDAVSTGSIDAAFSTPGYWAGKVPALQLFGAVPFGPQAGEYLAWVKFGGGQEIFDKLYAEHGIKSLFCGLIAPEASGWFSKEINTVEDLKGLKMRFFGLGAKVMEKLGVSTQLLAGGDIYPALELGTIDATEFSMPAIDLKLGFHQVAKYYYFPGWHQQSTLFDLMINKEKWDGLDKTQQAQIEAVCNDNLAYGFAEGEAIQFAALKELKEKGVNIKTWSPEMLDAMRGAWEEVATELSAEDAAFKEAYDSLQSFRENYKIWKDIGYLK</sequence>
<protein>
    <submittedName>
        <fullName evidence="5">C4-dicarboxylate ABC transporter</fullName>
    </submittedName>
</protein>
<dbReference type="Pfam" id="PF03480">
    <property type="entry name" value="DctP"/>
    <property type="match status" value="1"/>
</dbReference>
<keyword evidence="3" id="KW-0479">Metal-binding</keyword>
<dbReference type="Gene3D" id="3.40.190.10">
    <property type="entry name" value="Periplasmic binding protein-like II"/>
    <property type="match status" value="1"/>
</dbReference>
<reference evidence="5 6" key="1">
    <citation type="submission" date="2015-12" db="EMBL/GenBank/DDBJ databases">
        <title>Genome sequence of Thalassospira lucentensis MCCC 1A02072.</title>
        <authorList>
            <person name="Lu L."/>
            <person name="Lai Q."/>
            <person name="Shao Z."/>
            <person name="Qian P."/>
        </authorList>
    </citation>
    <scope>NUCLEOTIDE SEQUENCE [LARGE SCALE GENOMIC DNA]</scope>
    <source>
        <strain evidence="5 6">MCCC 1A02072</strain>
    </source>
</reference>
<name>A0A154L266_9PROT</name>
<dbReference type="NCBIfam" id="NF037995">
    <property type="entry name" value="TRAP_S1"/>
    <property type="match status" value="1"/>
</dbReference>
<evidence type="ECO:0000256" key="4">
    <source>
        <dbReference type="SAM" id="SignalP"/>
    </source>
</evidence>
<dbReference type="PIRSF" id="PIRSF039026">
    <property type="entry name" value="SiaP"/>
    <property type="match status" value="1"/>
</dbReference>
<accession>A0A154L266</accession>
<dbReference type="InterPro" id="IPR026289">
    <property type="entry name" value="SBP_TakP-like"/>
</dbReference>
<dbReference type="Proteomes" id="UP000076335">
    <property type="component" value="Unassembled WGS sequence"/>
</dbReference>
<keyword evidence="1 4" id="KW-0732">Signal</keyword>
<dbReference type="CDD" id="cd13604">
    <property type="entry name" value="PBP2_TRAP_ketoacid_lactate_like"/>
    <property type="match status" value="1"/>
</dbReference>